<reference evidence="5" key="1">
    <citation type="submission" date="2020-07" db="EMBL/GenBank/DDBJ databases">
        <title>The High-quality genome of the commercially important snow crab, Chionoecetes opilio.</title>
        <authorList>
            <person name="Jeong J.-H."/>
            <person name="Ryu S."/>
        </authorList>
    </citation>
    <scope>NUCLEOTIDE SEQUENCE</scope>
    <source>
        <strain evidence="5">MADBK_172401_WGS</strain>
        <tissue evidence="5">Digestive gland</tissue>
    </source>
</reference>
<evidence type="ECO:0000256" key="1">
    <source>
        <dbReference type="ARBA" id="ARBA00005254"/>
    </source>
</evidence>
<dbReference type="GO" id="GO:0004300">
    <property type="term" value="F:enoyl-CoA hydratase activity"/>
    <property type="evidence" value="ECO:0007669"/>
    <property type="project" value="UniProtKB-EC"/>
</dbReference>
<gene>
    <name evidence="5" type="primary">Echs1</name>
    <name evidence="5" type="ORF">GWK47_021840</name>
</gene>
<dbReference type="SUPFAM" id="SSF52096">
    <property type="entry name" value="ClpP/crotonase"/>
    <property type="match status" value="1"/>
</dbReference>
<dbReference type="PROSITE" id="PS00166">
    <property type="entry name" value="ENOYL_COA_HYDRATASE"/>
    <property type="match status" value="1"/>
</dbReference>
<dbReference type="PANTHER" id="PTHR11941">
    <property type="entry name" value="ENOYL-COA HYDRATASE-RELATED"/>
    <property type="match status" value="1"/>
</dbReference>
<accession>A0A8J4XNE5</accession>
<dbReference type="EC" id="4.2.1.17" evidence="2"/>
<keyword evidence="3" id="KW-0456">Lyase</keyword>
<comment type="similarity">
    <text evidence="1 4">Belongs to the enoyl-CoA hydratase/isomerase family.</text>
</comment>
<comment type="caution">
    <text evidence="5">The sequence shown here is derived from an EMBL/GenBank/DDBJ whole genome shotgun (WGS) entry which is preliminary data.</text>
</comment>
<organism evidence="5 6">
    <name type="scientific">Chionoecetes opilio</name>
    <name type="common">Atlantic snow crab</name>
    <name type="synonym">Cancer opilio</name>
    <dbReference type="NCBI Taxonomy" id="41210"/>
    <lineage>
        <taxon>Eukaryota</taxon>
        <taxon>Metazoa</taxon>
        <taxon>Ecdysozoa</taxon>
        <taxon>Arthropoda</taxon>
        <taxon>Crustacea</taxon>
        <taxon>Multicrustacea</taxon>
        <taxon>Malacostraca</taxon>
        <taxon>Eumalacostraca</taxon>
        <taxon>Eucarida</taxon>
        <taxon>Decapoda</taxon>
        <taxon>Pleocyemata</taxon>
        <taxon>Brachyura</taxon>
        <taxon>Eubrachyura</taxon>
        <taxon>Majoidea</taxon>
        <taxon>Majidae</taxon>
        <taxon>Chionoecetes</taxon>
    </lineage>
</organism>
<dbReference type="EMBL" id="JACEEZ010023784">
    <property type="protein sequence ID" value="KAG0710892.1"/>
    <property type="molecule type" value="Genomic_DNA"/>
</dbReference>
<dbReference type="GO" id="GO:0005739">
    <property type="term" value="C:mitochondrion"/>
    <property type="evidence" value="ECO:0007669"/>
    <property type="project" value="TreeGrafter"/>
</dbReference>
<dbReference type="PANTHER" id="PTHR11941:SF54">
    <property type="entry name" value="ENOYL-COA HYDRATASE, MITOCHONDRIAL"/>
    <property type="match status" value="1"/>
</dbReference>
<dbReference type="InterPro" id="IPR018376">
    <property type="entry name" value="Enoyl-CoA_hyd/isom_CS"/>
</dbReference>
<dbReference type="Proteomes" id="UP000770661">
    <property type="component" value="Unassembled WGS sequence"/>
</dbReference>
<evidence type="ECO:0000313" key="6">
    <source>
        <dbReference type="Proteomes" id="UP000770661"/>
    </source>
</evidence>
<dbReference type="FunFam" id="3.90.226.10:FF:000019">
    <property type="entry name" value="Enoyl-CoA hydratase, mitochondrial"/>
    <property type="match status" value="1"/>
</dbReference>
<dbReference type="CDD" id="cd06558">
    <property type="entry name" value="crotonase-like"/>
    <property type="match status" value="1"/>
</dbReference>
<dbReference type="InterPro" id="IPR029045">
    <property type="entry name" value="ClpP/crotonase-like_dom_sf"/>
</dbReference>
<name>A0A8J4XNE5_CHIOP</name>
<evidence type="ECO:0000256" key="2">
    <source>
        <dbReference type="ARBA" id="ARBA00012076"/>
    </source>
</evidence>
<keyword evidence="6" id="KW-1185">Reference proteome</keyword>
<dbReference type="Gene3D" id="3.90.226.10">
    <property type="entry name" value="2-enoyl-CoA Hydratase, Chain A, domain 1"/>
    <property type="match status" value="1"/>
</dbReference>
<evidence type="ECO:0000256" key="4">
    <source>
        <dbReference type="RuleBase" id="RU003707"/>
    </source>
</evidence>
<dbReference type="Gene3D" id="1.10.12.10">
    <property type="entry name" value="Lyase 2-enoyl-coa Hydratase, Chain A, domain 2"/>
    <property type="match status" value="1"/>
</dbReference>
<protein>
    <recommendedName>
        <fullName evidence="2">enoyl-CoA hydratase</fullName>
        <ecNumber evidence="2">4.2.1.17</ecNumber>
    </recommendedName>
</protein>
<dbReference type="OrthoDB" id="2018133at2759"/>
<evidence type="ECO:0000256" key="3">
    <source>
        <dbReference type="ARBA" id="ARBA00023239"/>
    </source>
</evidence>
<evidence type="ECO:0000313" key="5">
    <source>
        <dbReference type="EMBL" id="KAG0710892.1"/>
    </source>
</evidence>
<dbReference type="AlphaFoldDB" id="A0A8J4XNE5"/>
<dbReference type="InterPro" id="IPR014748">
    <property type="entry name" value="Enoyl-CoA_hydra_C"/>
</dbReference>
<sequence length="368" mass="39647">MAFLARASFSQLRGVLRPALVSHVSGCHGAQVPLVRAAARLLSSGKLLHAGETFGARVQPFFFPVSCVVRLYALLQWVSCTRSSWSPSPLTVVRMRQFSPHWSKVVLVCPSYEYVTVEKRGEGSCVGLVTLNRPKALNALCDGLMKEVEAAMLTLDKDPGVAAIILTGSEKAFAAGADIKEMQNKDFVDCYMGNFLEGWDGVTKCKKPVIAAVNGYALGGGCELAMMCDIILAGEKARFGQPEIALGTIPGAGGTQRLTRAVGKSRAMQMCVTGDPINAQQAKDWGLATSVHPPDQLVAEAVKLGERIGQHSKLVVAICKESVNNAQELSLHEGLHVEKRLFYTTFATVSIFSIRTLFTSFGQKNNSI</sequence>
<dbReference type="InterPro" id="IPR001753">
    <property type="entry name" value="Enoyl-CoA_hydra/iso"/>
</dbReference>
<proteinExistence type="inferred from homology"/>
<dbReference type="Pfam" id="PF00378">
    <property type="entry name" value="ECH_1"/>
    <property type="match status" value="1"/>
</dbReference>
<dbReference type="GO" id="GO:0006635">
    <property type="term" value="P:fatty acid beta-oxidation"/>
    <property type="evidence" value="ECO:0007669"/>
    <property type="project" value="TreeGrafter"/>
</dbReference>